<dbReference type="InterPro" id="IPR049945">
    <property type="entry name" value="AAA_22"/>
</dbReference>
<sequence>MNDSHLDPRINRFREKIVKHDQLEDVLDHVIRLVTSPRPETVAALVGPSGVGKSTIIRAVQRHLCALHAERMERDPGFLPYLSFKATSPLDGNFSWGDFFTRALVKANEALVRKKFIPQMQVELDGSTVNSARGLIPQELRRSFESLIESRDVQVMIIEEASALLRIKKSGIPILQFEVLKSLAVQLRKPILLIGAYDLLGILDGGGQLLRRSDVVHFPRYKLDAGASLMTGAQGQAPQAFVNVLHTFLEAIPIEKEADLIQHADYFLARSVGCVGVLKDWLDRALVSVLSKPGAPVLTRAAIKEAALLNGTVLQLTEEAKAGEARLLQCSDDELARQLGLDSMPALDAPFPPQTTEEKEKPQKRGKSSKVGNRGPSRDAVRTASDPAPSTSA</sequence>
<gene>
    <name evidence="3" type="ORF">HNQ51_001393</name>
</gene>
<name>A0A840S6K5_9BURK</name>
<dbReference type="InterPro" id="IPR003593">
    <property type="entry name" value="AAA+_ATPase"/>
</dbReference>
<feature type="region of interest" description="Disordered" evidence="1">
    <location>
        <begin position="343"/>
        <end position="393"/>
    </location>
</feature>
<dbReference type="InterPro" id="IPR027417">
    <property type="entry name" value="P-loop_NTPase"/>
</dbReference>
<evidence type="ECO:0000313" key="4">
    <source>
        <dbReference type="Proteomes" id="UP000554837"/>
    </source>
</evidence>
<dbReference type="GO" id="GO:0016887">
    <property type="term" value="F:ATP hydrolysis activity"/>
    <property type="evidence" value="ECO:0007669"/>
    <property type="project" value="InterPro"/>
</dbReference>
<dbReference type="Pfam" id="PF13401">
    <property type="entry name" value="AAA_22"/>
    <property type="match status" value="1"/>
</dbReference>
<dbReference type="OrthoDB" id="9086539at2"/>
<dbReference type="AlphaFoldDB" id="A0A840S6K5"/>
<protein>
    <recommendedName>
        <fullName evidence="2">AAA+ ATPase domain-containing protein</fullName>
    </recommendedName>
</protein>
<evidence type="ECO:0000259" key="2">
    <source>
        <dbReference type="SMART" id="SM00382"/>
    </source>
</evidence>
<dbReference type="SUPFAM" id="SSF52540">
    <property type="entry name" value="P-loop containing nucleoside triphosphate hydrolases"/>
    <property type="match status" value="2"/>
</dbReference>
<keyword evidence="4" id="KW-1185">Reference proteome</keyword>
<comment type="caution">
    <text evidence="3">The sequence shown here is derived from an EMBL/GenBank/DDBJ whole genome shotgun (WGS) entry which is preliminary data.</text>
</comment>
<reference evidence="3 4" key="1">
    <citation type="submission" date="2020-08" db="EMBL/GenBank/DDBJ databases">
        <title>Genomic Encyclopedia of Type Strains, Phase IV (KMG-IV): sequencing the most valuable type-strain genomes for metagenomic binning, comparative biology and taxonomic classification.</title>
        <authorList>
            <person name="Goeker M."/>
        </authorList>
    </citation>
    <scope>NUCLEOTIDE SEQUENCE [LARGE SCALE GENOMIC DNA]</scope>
    <source>
        <strain evidence="3 4">DSM 23958</strain>
    </source>
</reference>
<dbReference type="RefSeq" id="WP_138856906.1">
    <property type="nucleotide sequence ID" value="NZ_CP040709.1"/>
</dbReference>
<feature type="domain" description="AAA+ ATPase" evidence="2">
    <location>
        <begin position="39"/>
        <end position="222"/>
    </location>
</feature>
<proteinExistence type="predicted"/>
<accession>A0A840S6K5</accession>
<organism evidence="3 4">
    <name type="scientific">Inhella inkyongensis</name>
    <dbReference type="NCBI Taxonomy" id="392593"/>
    <lineage>
        <taxon>Bacteria</taxon>
        <taxon>Pseudomonadati</taxon>
        <taxon>Pseudomonadota</taxon>
        <taxon>Betaproteobacteria</taxon>
        <taxon>Burkholderiales</taxon>
        <taxon>Sphaerotilaceae</taxon>
        <taxon>Inhella</taxon>
    </lineage>
</organism>
<dbReference type="SMART" id="SM00382">
    <property type="entry name" value="AAA"/>
    <property type="match status" value="1"/>
</dbReference>
<dbReference type="EMBL" id="JACHHO010000001">
    <property type="protein sequence ID" value="MBB5204100.1"/>
    <property type="molecule type" value="Genomic_DNA"/>
</dbReference>
<dbReference type="Gene3D" id="3.40.50.300">
    <property type="entry name" value="P-loop containing nucleotide triphosphate hydrolases"/>
    <property type="match status" value="1"/>
</dbReference>
<evidence type="ECO:0000313" key="3">
    <source>
        <dbReference type="EMBL" id="MBB5204100.1"/>
    </source>
</evidence>
<evidence type="ECO:0000256" key="1">
    <source>
        <dbReference type="SAM" id="MobiDB-lite"/>
    </source>
</evidence>
<dbReference type="Proteomes" id="UP000554837">
    <property type="component" value="Unassembled WGS sequence"/>
</dbReference>